<dbReference type="EMBL" id="BAAAOA010000005">
    <property type="protein sequence ID" value="GAA1747201.1"/>
    <property type="molecule type" value="Genomic_DNA"/>
</dbReference>
<evidence type="ECO:0000313" key="3">
    <source>
        <dbReference type="Proteomes" id="UP001501204"/>
    </source>
</evidence>
<dbReference type="PANTHER" id="PTHR36440:SF1">
    <property type="entry name" value="PUTATIVE (AFU_ORTHOLOGUE AFUA_8G07350)-RELATED"/>
    <property type="match status" value="1"/>
</dbReference>
<accession>A0ABN2K4N7</accession>
<dbReference type="InterPro" id="IPR014710">
    <property type="entry name" value="RmlC-like_jellyroll"/>
</dbReference>
<dbReference type="InterPro" id="IPR013096">
    <property type="entry name" value="Cupin_2"/>
</dbReference>
<reference evidence="2 3" key="1">
    <citation type="journal article" date="2019" name="Int. J. Syst. Evol. Microbiol.">
        <title>The Global Catalogue of Microorganisms (GCM) 10K type strain sequencing project: providing services to taxonomists for standard genome sequencing and annotation.</title>
        <authorList>
            <consortium name="The Broad Institute Genomics Platform"/>
            <consortium name="The Broad Institute Genome Sequencing Center for Infectious Disease"/>
            <person name="Wu L."/>
            <person name="Ma J."/>
        </authorList>
    </citation>
    <scope>NUCLEOTIDE SEQUENCE [LARGE SCALE GENOMIC DNA]</scope>
    <source>
        <strain evidence="2 3">JCM 14735</strain>
    </source>
</reference>
<proteinExistence type="predicted"/>
<dbReference type="InterPro" id="IPR011051">
    <property type="entry name" value="RmlC_Cupin_sf"/>
</dbReference>
<name>A0ABN2K4N7_9MICC</name>
<protein>
    <recommendedName>
        <fullName evidence="1">Cupin type-2 domain-containing protein</fullName>
    </recommendedName>
</protein>
<dbReference type="Pfam" id="PF07883">
    <property type="entry name" value="Cupin_2"/>
    <property type="match status" value="1"/>
</dbReference>
<organism evidence="2 3">
    <name type="scientific">Kocuria aegyptia</name>
    <dbReference type="NCBI Taxonomy" id="330943"/>
    <lineage>
        <taxon>Bacteria</taxon>
        <taxon>Bacillati</taxon>
        <taxon>Actinomycetota</taxon>
        <taxon>Actinomycetes</taxon>
        <taxon>Micrococcales</taxon>
        <taxon>Micrococcaceae</taxon>
        <taxon>Kocuria</taxon>
    </lineage>
</organism>
<evidence type="ECO:0000259" key="1">
    <source>
        <dbReference type="Pfam" id="PF07883"/>
    </source>
</evidence>
<feature type="domain" description="Cupin type-2" evidence="1">
    <location>
        <begin position="46"/>
        <end position="111"/>
    </location>
</feature>
<evidence type="ECO:0000313" key="2">
    <source>
        <dbReference type="EMBL" id="GAA1747201.1"/>
    </source>
</evidence>
<comment type="caution">
    <text evidence="2">The sequence shown here is derived from an EMBL/GenBank/DDBJ whole genome shotgun (WGS) entry which is preliminary data.</text>
</comment>
<keyword evidence="3" id="KW-1185">Reference proteome</keyword>
<sequence>MMMDWTEGQIMQMRAGRPVYRNPDLGTSLSWLRTGEETDGEYGLMYVEYSAGAGVFPHYHTSYVETFHVFEGLVEGKVAGRPVRLEAGDETVAPKRAVHEFRISGDRMGRAIVELRPAHPGFEKWVVTLQNMTAAGLTTPDGRPKNLYHLALVLLESDIHLPGPGRVLMPAFRGLAALARRKGIDRHLEERYYRPS</sequence>
<dbReference type="PANTHER" id="PTHR36440">
    <property type="entry name" value="PUTATIVE (AFU_ORTHOLOGUE AFUA_8G07350)-RELATED"/>
    <property type="match status" value="1"/>
</dbReference>
<gene>
    <name evidence="2" type="ORF">GCM10009767_02370</name>
</gene>
<dbReference type="Gene3D" id="2.60.120.10">
    <property type="entry name" value="Jelly Rolls"/>
    <property type="match status" value="1"/>
</dbReference>
<dbReference type="InterPro" id="IPR053146">
    <property type="entry name" value="QDO-like"/>
</dbReference>
<dbReference type="SUPFAM" id="SSF51182">
    <property type="entry name" value="RmlC-like cupins"/>
    <property type="match status" value="1"/>
</dbReference>
<dbReference type="RefSeq" id="WP_344119089.1">
    <property type="nucleotide sequence ID" value="NZ_BAAAOA010000005.1"/>
</dbReference>
<dbReference type="Proteomes" id="UP001501204">
    <property type="component" value="Unassembled WGS sequence"/>
</dbReference>